<evidence type="ECO:0000313" key="3">
    <source>
        <dbReference type="EMBL" id="CAK5281283.1"/>
    </source>
</evidence>
<dbReference type="InterPro" id="IPR001138">
    <property type="entry name" value="Zn2Cys6_DnaBD"/>
</dbReference>
<dbReference type="GO" id="GO:0000981">
    <property type="term" value="F:DNA-binding transcription factor activity, RNA polymerase II-specific"/>
    <property type="evidence" value="ECO:0007669"/>
    <property type="project" value="InterPro"/>
</dbReference>
<name>A0AAD2HV15_9AGAR</name>
<dbReference type="PANTHER" id="PTHR31644:SF4">
    <property type="entry name" value="ZN(II)2CYS6 TRANSCRIPTION FACTOR (EUROFUNG)"/>
    <property type="match status" value="1"/>
</dbReference>
<feature type="compositionally biased region" description="Polar residues" evidence="1">
    <location>
        <begin position="1"/>
        <end position="11"/>
    </location>
</feature>
<dbReference type="InterPro" id="IPR052780">
    <property type="entry name" value="AAA_Catabolism_Regulators"/>
</dbReference>
<protein>
    <recommendedName>
        <fullName evidence="2">Zn(2)-C6 fungal-type domain-containing protein</fullName>
    </recommendedName>
</protein>
<dbReference type="PROSITE" id="PS50048">
    <property type="entry name" value="ZN2_CY6_FUNGAL_2"/>
    <property type="match status" value="1"/>
</dbReference>
<dbReference type="EMBL" id="CAVNYO010000444">
    <property type="protein sequence ID" value="CAK5281283.1"/>
    <property type="molecule type" value="Genomic_DNA"/>
</dbReference>
<accession>A0AAD2HV15</accession>
<evidence type="ECO:0000313" key="4">
    <source>
        <dbReference type="Proteomes" id="UP001295794"/>
    </source>
</evidence>
<feature type="region of interest" description="Disordered" evidence="1">
    <location>
        <begin position="1"/>
        <end position="20"/>
    </location>
</feature>
<proteinExistence type="predicted"/>
<dbReference type="GO" id="GO:0008270">
    <property type="term" value="F:zinc ion binding"/>
    <property type="evidence" value="ECO:0007669"/>
    <property type="project" value="InterPro"/>
</dbReference>
<dbReference type="Gene3D" id="4.10.240.10">
    <property type="entry name" value="Zn(2)-C6 fungal-type DNA-binding domain"/>
    <property type="match status" value="1"/>
</dbReference>
<organism evidence="3 4">
    <name type="scientific">Mycena citricolor</name>
    <dbReference type="NCBI Taxonomy" id="2018698"/>
    <lineage>
        <taxon>Eukaryota</taxon>
        <taxon>Fungi</taxon>
        <taxon>Dikarya</taxon>
        <taxon>Basidiomycota</taxon>
        <taxon>Agaricomycotina</taxon>
        <taxon>Agaricomycetes</taxon>
        <taxon>Agaricomycetidae</taxon>
        <taxon>Agaricales</taxon>
        <taxon>Marasmiineae</taxon>
        <taxon>Mycenaceae</taxon>
        <taxon>Mycena</taxon>
    </lineage>
</organism>
<feature type="region of interest" description="Disordered" evidence="1">
    <location>
        <begin position="59"/>
        <end position="107"/>
    </location>
</feature>
<dbReference type="SMART" id="SM00066">
    <property type="entry name" value="GAL4"/>
    <property type="match status" value="1"/>
</dbReference>
<dbReference type="AlphaFoldDB" id="A0AAD2HV15"/>
<dbReference type="CDD" id="cd00067">
    <property type="entry name" value="GAL4"/>
    <property type="match status" value="1"/>
</dbReference>
<dbReference type="PROSITE" id="PS00463">
    <property type="entry name" value="ZN2_CY6_FUNGAL_1"/>
    <property type="match status" value="1"/>
</dbReference>
<dbReference type="Pfam" id="PF00172">
    <property type="entry name" value="Zn_clus"/>
    <property type="match status" value="1"/>
</dbReference>
<sequence>MSQTAQPNRYNAPNPGHQRNRIACTNCRRRKLKCAPTDKELRQPCERCAREGATCDFVTIPRDDPAPTREPIWTQPLDPASFSRGAQESWNHEPNQQQPSPYGANMNQQQQQYPYYPAQGANHNSPYVQREPASNFTPNDAPRIHYGQFPGPANTVYPWTAHQYYQSCGCPRNNCVCGRGEAGR</sequence>
<dbReference type="PANTHER" id="PTHR31644">
    <property type="entry name" value="TRANSCRIPTIONAL ACTIVATOR ARO80-RELATED"/>
    <property type="match status" value="1"/>
</dbReference>
<keyword evidence="4" id="KW-1185">Reference proteome</keyword>
<dbReference type="Proteomes" id="UP001295794">
    <property type="component" value="Unassembled WGS sequence"/>
</dbReference>
<evidence type="ECO:0000259" key="2">
    <source>
        <dbReference type="PROSITE" id="PS50048"/>
    </source>
</evidence>
<dbReference type="GO" id="GO:0009074">
    <property type="term" value="P:aromatic amino acid family catabolic process"/>
    <property type="evidence" value="ECO:0007669"/>
    <property type="project" value="TreeGrafter"/>
</dbReference>
<gene>
    <name evidence="3" type="ORF">MYCIT1_LOCUS32289</name>
</gene>
<dbReference type="SUPFAM" id="SSF57701">
    <property type="entry name" value="Zn2/Cys6 DNA-binding domain"/>
    <property type="match status" value="1"/>
</dbReference>
<dbReference type="GO" id="GO:0005634">
    <property type="term" value="C:nucleus"/>
    <property type="evidence" value="ECO:0007669"/>
    <property type="project" value="TreeGrafter"/>
</dbReference>
<feature type="domain" description="Zn(2)-C6 fungal-type" evidence="2">
    <location>
        <begin position="23"/>
        <end position="57"/>
    </location>
</feature>
<comment type="caution">
    <text evidence="3">The sequence shown here is derived from an EMBL/GenBank/DDBJ whole genome shotgun (WGS) entry which is preliminary data.</text>
</comment>
<feature type="compositionally biased region" description="Polar residues" evidence="1">
    <location>
        <begin position="84"/>
        <end position="100"/>
    </location>
</feature>
<reference evidence="3" key="1">
    <citation type="submission" date="2023-11" db="EMBL/GenBank/DDBJ databases">
        <authorList>
            <person name="De Vega J J."/>
            <person name="De Vega J J."/>
        </authorList>
    </citation>
    <scope>NUCLEOTIDE SEQUENCE</scope>
</reference>
<dbReference type="InterPro" id="IPR036864">
    <property type="entry name" value="Zn2-C6_fun-type_DNA-bd_sf"/>
</dbReference>
<dbReference type="GO" id="GO:0045944">
    <property type="term" value="P:positive regulation of transcription by RNA polymerase II"/>
    <property type="evidence" value="ECO:0007669"/>
    <property type="project" value="TreeGrafter"/>
</dbReference>
<evidence type="ECO:0000256" key="1">
    <source>
        <dbReference type="SAM" id="MobiDB-lite"/>
    </source>
</evidence>